<dbReference type="InterPro" id="IPR054594">
    <property type="entry name" value="Lon_lid"/>
</dbReference>
<keyword evidence="5 13" id="KW-0378">Hydrolase</keyword>
<dbReference type="GO" id="GO:0043565">
    <property type="term" value="F:sequence-specific DNA binding"/>
    <property type="evidence" value="ECO:0007669"/>
    <property type="project" value="InterPro"/>
</dbReference>
<dbReference type="GO" id="GO:0004176">
    <property type="term" value="F:ATP-dependent peptidase activity"/>
    <property type="evidence" value="ECO:0007669"/>
    <property type="project" value="InterPro"/>
</dbReference>
<dbReference type="Pfam" id="PF00004">
    <property type="entry name" value="AAA"/>
    <property type="match status" value="1"/>
</dbReference>
<comment type="catalytic activity">
    <reaction evidence="9">
        <text>Hydrolysis of proteins in presence of ATP.</text>
        <dbReference type="EC" id="3.4.21.53"/>
    </reaction>
</comment>
<dbReference type="Pfam" id="PF05362">
    <property type="entry name" value="Lon_C"/>
    <property type="match status" value="1"/>
</dbReference>
<organism evidence="13">
    <name type="scientific">bioreactor metagenome</name>
    <dbReference type="NCBI Taxonomy" id="1076179"/>
    <lineage>
        <taxon>unclassified sequences</taxon>
        <taxon>metagenomes</taxon>
        <taxon>ecological metagenomes</taxon>
    </lineage>
</organism>
<dbReference type="SUPFAM" id="SSF54211">
    <property type="entry name" value="Ribosomal protein S5 domain 2-like"/>
    <property type="match status" value="1"/>
</dbReference>
<comment type="subcellular location">
    <subcellularLocation>
        <location evidence="1">Cytoplasm</location>
    </subcellularLocation>
</comment>
<dbReference type="Gene3D" id="3.40.50.300">
    <property type="entry name" value="P-loop containing nucleotide triphosphate hydrolases"/>
    <property type="match status" value="1"/>
</dbReference>
<dbReference type="InterPro" id="IPR015947">
    <property type="entry name" value="PUA-like_sf"/>
</dbReference>
<dbReference type="PANTHER" id="PTHR43718:SF2">
    <property type="entry name" value="LON PROTEASE HOMOLOG, MITOCHONDRIAL"/>
    <property type="match status" value="1"/>
</dbReference>
<dbReference type="Gene3D" id="1.20.5.5270">
    <property type="match status" value="1"/>
</dbReference>
<dbReference type="CDD" id="cd19500">
    <property type="entry name" value="RecA-like_Lon"/>
    <property type="match status" value="1"/>
</dbReference>
<dbReference type="InterPro" id="IPR003959">
    <property type="entry name" value="ATPase_AAA_core"/>
</dbReference>
<dbReference type="InterPro" id="IPR008268">
    <property type="entry name" value="Peptidase_S16_AS"/>
</dbReference>
<evidence type="ECO:0000256" key="7">
    <source>
        <dbReference type="ARBA" id="ARBA00022840"/>
    </source>
</evidence>
<evidence type="ECO:0000256" key="1">
    <source>
        <dbReference type="ARBA" id="ARBA00004496"/>
    </source>
</evidence>
<dbReference type="InterPro" id="IPR027417">
    <property type="entry name" value="P-loop_NTPase"/>
</dbReference>
<dbReference type="NCBIfam" id="TIGR00763">
    <property type="entry name" value="lon"/>
    <property type="match status" value="1"/>
</dbReference>
<evidence type="ECO:0000259" key="11">
    <source>
        <dbReference type="PROSITE" id="PS51786"/>
    </source>
</evidence>
<dbReference type="GO" id="GO:0005737">
    <property type="term" value="C:cytoplasm"/>
    <property type="evidence" value="ECO:0007669"/>
    <property type="project" value="UniProtKB-SubCell"/>
</dbReference>
<gene>
    <name evidence="13" type="primary">lon1_5</name>
    <name evidence="13" type="ORF">SDC9_47466</name>
</gene>
<evidence type="ECO:0000256" key="4">
    <source>
        <dbReference type="ARBA" id="ARBA00022741"/>
    </source>
</evidence>
<accession>A0A644WCJ3</accession>
<keyword evidence="7" id="KW-0067">ATP-binding</keyword>
<dbReference type="SUPFAM" id="SSF52540">
    <property type="entry name" value="P-loop containing nucleoside triphosphate hydrolases"/>
    <property type="match status" value="1"/>
</dbReference>
<dbReference type="InterPro" id="IPR027543">
    <property type="entry name" value="Lon_bac"/>
</dbReference>
<comment type="caution">
    <text evidence="13">The sequence shown here is derived from an EMBL/GenBank/DDBJ whole genome shotgun (WGS) entry which is preliminary data.</text>
</comment>
<dbReference type="Pfam" id="PF02190">
    <property type="entry name" value="LON_substr_bdg"/>
    <property type="match status" value="1"/>
</dbReference>
<dbReference type="EC" id="3.4.21.53" evidence="10"/>
<dbReference type="Pfam" id="PF22667">
    <property type="entry name" value="Lon_lid"/>
    <property type="match status" value="1"/>
</dbReference>
<evidence type="ECO:0000256" key="5">
    <source>
        <dbReference type="ARBA" id="ARBA00022801"/>
    </source>
</evidence>
<keyword evidence="6" id="KW-0720">Serine protease</keyword>
<dbReference type="PROSITE" id="PS51786">
    <property type="entry name" value="LON_PROTEOLYTIC"/>
    <property type="match status" value="1"/>
</dbReference>
<dbReference type="GO" id="GO:0004252">
    <property type="term" value="F:serine-type endopeptidase activity"/>
    <property type="evidence" value="ECO:0007669"/>
    <property type="project" value="UniProtKB-EC"/>
</dbReference>
<evidence type="ECO:0000313" key="13">
    <source>
        <dbReference type="EMBL" id="MPM01228.1"/>
    </source>
</evidence>
<dbReference type="AlphaFoldDB" id="A0A644WCJ3"/>
<dbReference type="InterPro" id="IPR008269">
    <property type="entry name" value="Lon_proteolytic"/>
</dbReference>
<feature type="domain" description="Lon N-terminal" evidence="12">
    <location>
        <begin position="17"/>
        <end position="211"/>
    </location>
</feature>
<dbReference type="InterPro" id="IPR003593">
    <property type="entry name" value="AAA+_ATPase"/>
</dbReference>
<dbReference type="GO" id="GO:0016887">
    <property type="term" value="F:ATP hydrolysis activity"/>
    <property type="evidence" value="ECO:0007669"/>
    <property type="project" value="InterPro"/>
</dbReference>
<dbReference type="PIRSF" id="PIRSF001174">
    <property type="entry name" value="Lon_proteas"/>
    <property type="match status" value="1"/>
</dbReference>
<proteinExistence type="inferred from homology"/>
<dbReference type="SMART" id="SM00464">
    <property type="entry name" value="LON"/>
    <property type="match status" value="1"/>
</dbReference>
<dbReference type="Gene3D" id="3.30.230.10">
    <property type="match status" value="1"/>
</dbReference>
<reference evidence="13" key="1">
    <citation type="submission" date="2019-08" db="EMBL/GenBank/DDBJ databases">
        <authorList>
            <person name="Kucharzyk K."/>
            <person name="Murdoch R.W."/>
            <person name="Higgins S."/>
            <person name="Loffler F."/>
        </authorList>
    </citation>
    <scope>NUCLEOTIDE SEQUENCE</scope>
</reference>
<dbReference type="InterPro" id="IPR004815">
    <property type="entry name" value="Lon_bac/euk-typ"/>
</dbReference>
<dbReference type="InterPro" id="IPR027065">
    <property type="entry name" value="Lon_Prtase"/>
</dbReference>
<keyword evidence="3 13" id="KW-0645">Protease</keyword>
<dbReference type="PROSITE" id="PS01046">
    <property type="entry name" value="LON_SER"/>
    <property type="match status" value="1"/>
</dbReference>
<evidence type="ECO:0000256" key="8">
    <source>
        <dbReference type="ARBA" id="ARBA00023016"/>
    </source>
</evidence>
<dbReference type="InterPro" id="IPR020568">
    <property type="entry name" value="Ribosomal_Su5_D2-typ_SF"/>
</dbReference>
<dbReference type="SUPFAM" id="SSF88697">
    <property type="entry name" value="PUA domain-like"/>
    <property type="match status" value="1"/>
</dbReference>
<dbReference type="PRINTS" id="PR00830">
    <property type="entry name" value="ENDOLAPTASE"/>
</dbReference>
<keyword evidence="2" id="KW-0963">Cytoplasm</keyword>
<dbReference type="EMBL" id="VSSQ01000782">
    <property type="protein sequence ID" value="MPM01228.1"/>
    <property type="molecule type" value="Genomic_DNA"/>
</dbReference>
<sequence length="823" mass="92377">MSEQELMPIEQLLPNNLFILPVTGNPVFPGLFTPLMITDNQDVEIVNQAIKHGGFLGLLLVKEENENEEYSHENLYTVGTVAKIVKKIKLPDGGISIFISTLKRFETKQYYPSGPYLVAEVQYLEDIEDEPEELRAWTRLLLSEMKMLTKNNQIFSEEMRLNMVNIDHPGKLADFIASILNVERKQQQAILETLVVRRRIEKVLVFIKNEQNIAQVQAKIQARVNQKIEKNQRDYFLREELKSIQQELGLSTNPKVELINRLKAKFKGLPLSAEAQETVDREMSRLEAMDPSSPEYSISRTYLEIISDLPWKEPKPENFSIDSARKILERDHYGMKDVKDRILEFLAVRKKKQDTKGSIICLVGPPGVGKTSVGISIARSLKKQYFRFSVGGMNDESEIKGHRRTYIGAMPGKIIQGLRITKAKNPVFLIDEIDKMGVSYQGDPASALLEVLDPEQNSTFRDTYLDIPFDVSEVLFICTANTLDTIPRPLLDRMEIIQLSGYTSDEKLAIGKKYLVPKSMEKHGLTKEEIKYTPAILRKIADEYAREAGVRNFEKSLHKINRKVALRLIENKPEVLPIVIDDTLLHEFLGQPVFVEDEILKADRPGMAIGLAWTSMGGDTLIIEAQNTPGKGEIKLTGQLGEVMQESVSIAYTYLKAHATEHKIDPSWFEHNAIHLHVPEGATPKDGPSAGVTMTVALYSLVTGQVMAPNLAMTGELSLKGKVMPIGGLKEKVLAARRNKIDTIIIPQFNKRDLDKLDENLKKGITFHLVGSVEEVLALAFPEDGKREPMQSIGALAAQPNTGEIAAISAAVAQAVREALRER</sequence>
<dbReference type="FunFam" id="3.40.50.300:FF:000021">
    <property type="entry name" value="Lon protease homolog"/>
    <property type="match status" value="1"/>
</dbReference>
<dbReference type="GO" id="GO:0005524">
    <property type="term" value="F:ATP binding"/>
    <property type="evidence" value="ECO:0007669"/>
    <property type="project" value="UniProtKB-KW"/>
</dbReference>
<evidence type="ECO:0000256" key="10">
    <source>
        <dbReference type="ARBA" id="ARBA00066743"/>
    </source>
</evidence>
<dbReference type="InterPro" id="IPR046336">
    <property type="entry name" value="Lon_prtase_N_sf"/>
</dbReference>
<dbReference type="Gene3D" id="1.10.8.60">
    <property type="match status" value="1"/>
</dbReference>
<dbReference type="Gene3D" id="2.30.130.40">
    <property type="entry name" value="LON domain-like"/>
    <property type="match status" value="1"/>
</dbReference>
<dbReference type="PROSITE" id="PS51787">
    <property type="entry name" value="LON_N"/>
    <property type="match status" value="1"/>
</dbReference>
<protein>
    <recommendedName>
        <fullName evidence="10">endopeptidase La</fullName>
        <ecNumber evidence="10">3.4.21.53</ecNumber>
    </recommendedName>
</protein>
<feature type="domain" description="Lon proteolytic" evidence="11">
    <location>
        <begin position="602"/>
        <end position="783"/>
    </location>
</feature>
<evidence type="ECO:0000256" key="6">
    <source>
        <dbReference type="ARBA" id="ARBA00022825"/>
    </source>
</evidence>
<dbReference type="InterPro" id="IPR003111">
    <property type="entry name" value="Lon_prtase_N"/>
</dbReference>
<dbReference type="PANTHER" id="PTHR43718">
    <property type="entry name" value="LON PROTEASE"/>
    <property type="match status" value="1"/>
</dbReference>
<dbReference type="Gene3D" id="1.20.58.1480">
    <property type="match status" value="1"/>
</dbReference>
<evidence type="ECO:0000256" key="9">
    <source>
        <dbReference type="ARBA" id="ARBA00050665"/>
    </source>
</evidence>
<name>A0A644WCJ3_9ZZZZ</name>
<dbReference type="InterPro" id="IPR014721">
    <property type="entry name" value="Ribsml_uS5_D2-typ_fold_subgr"/>
</dbReference>
<evidence type="ECO:0000259" key="12">
    <source>
        <dbReference type="PROSITE" id="PS51787"/>
    </source>
</evidence>
<keyword evidence="4" id="KW-0547">Nucleotide-binding</keyword>
<evidence type="ECO:0000256" key="3">
    <source>
        <dbReference type="ARBA" id="ARBA00022670"/>
    </source>
</evidence>
<keyword evidence="8" id="KW-0346">Stress response</keyword>
<evidence type="ECO:0000256" key="2">
    <source>
        <dbReference type="ARBA" id="ARBA00022490"/>
    </source>
</evidence>
<dbReference type="HAMAP" id="MF_01973">
    <property type="entry name" value="lon_bact"/>
    <property type="match status" value="1"/>
</dbReference>
<dbReference type="SMART" id="SM00382">
    <property type="entry name" value="AAA"/>
    <property type="match status" value="1"/>
</dbReference>
<dbReference type="GO" id="GO:0006515">
    <property type="term" value="P:protein quality control for misfolded or incompletely synthesized proteins"/>
    <property type="evidence" value="ECO:0007669"/>
    <property type="project" value="TreeGrafter"/>
</dbReference>